<dbReference type="PANTHER" id="PTHR43861">
    <property type="entry name" value="TRANS-ACONITATE 2-METHYLTRANSFERASE-RELATED"/>
    <property type="match status" value="1"/>
</dbReference>
<evidence type="ECO:0008006" key="2">
    <source>
        <dbReference type="Google" id="ProtNLM"/>
    </source>
</evidence>
<proteinExistence type="predicted"/>
<reference evidence="1" key="1">
    <citation type="submission" date="2018-06" db="EMBL/GenBank/DDBJ databases">
        <authorList>
            <person name="Zhirakovskaya E."/>
        </authorList>
    </citation>
    <scope>NUCLEOTIDE SEQUENCE</scope>
</reference>
<accession>A0A3B0TG30</accession>
<dbReference type="Pfam" id="PF13489">
    <property type="entry name" value="Methyltransf_23"/>
    <property type="match status" value="1"/>
</dbReference>
<organism evidence="1">
    <name type="scientific">hydrothermal vent metagenome</name>
    <dbReference type="NCBI Taxonomy" id="652676"/>
    <lineage>
        <taxon>unclassified sequences</taxon>
        <taxon>metagenomes</taxon>
        <taxon>ecological metagenomes</taxon>
    </lineage>
</organism>
<dbReference type="Gene3D" id="3.40.50.150">
    <property type="entry name" value="Vaccinia Virus protein VP39"/>
    <property type="match status" value="1"/>
</dbReference>
<gene>
    <name evidence="1" type="ORF">MNBD_BACTEROID03-1958</name>
</gene>
<dbReference type="SUPFAM" id="SSF53335">
    <property type="entry name" value="S-adenosyl-L-methionine-dependent methyltransferases"/>
    <property type="match status" value="1"/>
</dbReference>
<protein>
    <recommendedName>
        <fullName evidence="2">Methyltransferase domain-containing protein</fullName>
    </recommendedName>
</protein>
<dbReference type="InterPro" id="IPR029063">
    <property type="entry name" value="SAM-dependent_MTases_sf"/>
</dbReference>
<dbReference type="EMBL" id="UOEL01000144">
    <property type="protein sequence ID" value="VAW17565.1"/>
    <property type="molecule type" value="Genomic_DNA"/>
</dbReference>
<dbReference type="AlphaFoldDB" id="A0A3B0TG30"/>
<dbReference type="CDD" id="cd02440">
    <property type="entry name" value="AdoMet_MTases"/>
    <property type="match status" value="1"/>
</dbReference>
<name>A0A3B0TG30_9ZZZZ</name>
<evidence type="ECO:0000313" key="1">
    <source>
        <dbReference type="EMBL" id="VAW17565.1"/>
    </source>
</evidence>
<sequence>MNDETSNLHAKIKWNEKAVGSQRSSAPKGTEGYFEDIKKYRYGYETPFLPRLLLQNVQDKEILEIGVGHGIDATELVKNGGKYTGLDITENHIDLTKKNFELQGLQYEQIIMGDLQTVNLEKKFDVIYSFGVLHHISHEEIYLKKLRTIIKEDGELRTAVYSKHSFFNYYMYLTWIIKNRRKVPFNSWQGYVSDGASFEHPITIKIRSKQEILQLYTSCGFKVQKYYKRGFVQKYLPIFGRFLRSDGKTLNFFGSILGWYHIFIFEPSER</sequence>